<dbReference type="RefSeq" id="WP_160496636.1">
    <property type="nucleotide sequence ID" value="NZ_WUBI01000001.1"/>
</dbReference>
<dbReference type="EMBL" id="WUBI01000001">
    <property type="protein sequence ID" value="MWV43092.1"/>
    <property type="molecule type" value="Genomic_DNA"/>
</dbReference>
<dbReference type="CDD" id="cd00146">
    <property type="entry name" value="PKD"/>
    <property type="match status" value="1"/>
</dbReference>
<evidence type="ECO:0000259" key="1">
    <source>
        <dbReference type="PROSITE" id="PS50093"/>
    </source>
</evidence>
<dbReference type="PROSITE" id="PS50093">
    <property type="entry name" value="PKD"/>
    <property type="match status" value="1"/>
</dbReference>
<accession>A0A7X3IFS0</accession>
<dbReference type="InterPro" id="IPR000601">
    <property type="entry name" value="PKD_dom"/>
</dbReference>
<dbReference type="SUPFAM" id="SSF49299">
    <property type="entry name" value="PKD domain"/>
    <property type="match status" value="1"/>
</dbReference>
<dbReference type="Proteomes" id="UP000460318">
    <property type="component" value="Unassembled WGS sequence"/>
</dbReference>
<name>A0A7X3IFS0_9BACL</name>
<gene>
    <name evidence="2" type="ORF">GRF59_05565</name>
</gene>
<protein>
    <recommendedName>
        <fullName evidence="1">PKD domain-containing protein</fullName>
    </recommendedName>
</protein>
<dbReference type="Gene3D" id="2.60.40.10">
    <property type="entry name" value="Immunoglobulins"/>
    <property type="match status" value="1"/>
</dbReference>
<evidence type="ECO:0000313" key="3">
    <source>
        <dbReference type="Proteomes" id="UP000460318"/>
    </source>
</evidence>
<dbReference type="SUPFAM" id="SSF101447">
    <property type="entry name" value="Formin homology 2 domain (FH2 domain)"/>
    <property type="match status" value="1"/>
</dbReference>
<reference evidence="2 3" key="1">
    <citation type="submission" date="2019-12" db="EMBL/GenBank/DDBJ databases">
        <title>Paenibacillus sp. nov., an endophytic bacterium isolated from the stem of Dendrobium.</title>
        <authorList>
            <person name="Zhao R."/>
        </authorList>
    </citation>
    <scope>NUCLEOTIDE SEQUENCE [LARGE SCALE GENOMIC DNA]</scope>
    <source>
        <strain evidence="2 3">HJL G12</strain>
    </source>
</reference>
<keyword evidence="3" id="KW-1185">Reference proteome</keyword>
<comment type="caution">
    <text evidence="2">The sequence shown here is derived from an EMBL/GenBank/DDBJ whole genome shotgun (WGS) entry which is preliminary data.</text>
</comment>
<proteinExistence type="predicted"/>
<sequence>MADSAYQPTPWVDTMIEERHLLDGLVGICLNNGWTKVAEFTKVTYLNRLTKPTIKRFYLPLANPVIEIPKTLHGDYYVYLDGEICPTSYYSVVNKDEKTLQLTFHAGVTGMAAIYYSTVQAMDDFDFYVAKHVVVRNASGNLFGFAQLAHVNTSILYTGCKVPFVIYDPDADYGTQLRPQDEGIFSWVVQKANEDGLFERSTLYTYQLEKWIGNGKMMAGWDNDVDGALKRLSLDVEIQTSMWGLDDATNNLQFKITDKFPQMYQSPIVTTHMRVPQLENTTKIATIDVKYTNWWEDSKVIVKGFIDGKSLMLIILADTSPVWDRNAVPAVPIYMGDFDTDDTKEEVVNREITFDFYKSTVRSSTIISSRPMVNQGSYVRVWLMGDVNGDFPEEWVKLTIAGQEIGNFNVTGDYVPTGDKNDAQFIGQFDITEIEGKNSVSIEAESGDGVSGFNPIGARMWLEIVIHTDKTADGVPSALFSGSALTKPNADIEAALKATAKFDYDDVSLKQEVLLPKMKDYPHYPSNGIDSVMVKRTKFGARYQAHYISWGVPANSMPPLRQDEDGHKYPRAWNNYMNDPYKFQFNPSRYSGKAHSSRATLVHPEDGKFGTLRNVILVSPLTIMNGDELKANKERCSPNEEDRFEIYSYYLVEGVSPLTKRPATPFRPAGLGILKSGYVLPEIPPLPPAPPEFLVTIDPVYSVIEEDSSMKFVTNYSRHSPLTNFKWEVSSNVNRGTYSAESAVYTFNSPGTYSVKFTVWNELGQSGIATATIVVIAKPVPPPPPPPPPPPNTLQCGQTNDTGGGVYTEKFHEMGNKAGKVQIDYDMYSAPDKMDVYYMNQLLATTNVEVAGKGSLVFSYTPVNGVTQIKVIVTNTTGNSQWEYLVKCPI</sequence>
<organism evidence="2 3">
    <name type="scientific">Paenibacillus dendrobii</name>
    <dbReference type="NCBI Taxonomy" id="2691084"/>
    <lineage>
        <taxon>Bacteria</taxon>
        <taxon>Bacillati</taxon>
        <taxon>Bacillota</taxon>
        <taxon>Bacilli</taxon>
        <taxon>Bacillales</taxon>
        <taxon>Paenibacillaceae</taxon>
        <taxon>Paenibacillus</taxon>
    </lineage>
</organism>
<feature type="domain" description="PKD" evidence="1">
    <location>
        <begin position="720"/>
        <end position="775"/>
    </location>
</feature>
<evidence type="ECO:0000313" key="2">
    <source>
        <dbReference type="EMBL" id="MWV43092.1"/>
    </source>
</evidence>
<dbReference type="InterPro" id="IPR013783">
    <property type="entry name" value="Ig-like_fold"/>
</dbReference>
<dbReference type="AlphaFoldDB" id="A0A7X3IFS0"/>
<dbReference type="InterPro" id="IPR035986">
    <property type="entry name" value="PKD_dom_sf"/>
</dbReference>